<dbReference type="AlphaFoldDB" id="A0A4C1ZAE0"/>
<evidence type="ECO:0000313" key="1">
    <source>
        <dbReference type="EMBL" id="GBP84778.1"/>
    </source>
</evidence>
<name>A0A4C1ZAE0_EUMVA</name>
<dbReference type="Proteomes" id="UP000299102">
    <property type="component" value="Unassembled WGS sequence"/>
</dbReference>
<gene>
    <name evidence="1" type="ORF">EVAR_66533_1</name>
</gene>
<accession>A0A4C1ZAE0</accession>
<keyword evidence="2" id="KW-1185">Reference proteome</keyword>
<reference evidence="1 2" key="1">
    <citation type="journal article" date="2019" name="Commun. Biol.">
        <title>The bagworm genome reveals a unique fibroin gene that provides high tensile strength.</title>
        <authorList>
            <person name="Kono N."/>
            <person name="Nakamura H."/>
            <person name="Ohtoshi R."/>
            <person name="Tomita M."/>
            <person name="Numata K."/>
            <person name="Arakawa K."/>
        </authorList>
    </citation>
    <scope>NUCLEOTIDE SEQUENCE [LARGE SCALE GENOMIC DNA]</scope>
</reference>
<dbReference type="EMBL" id="BGZK01001697">
    <property type="protein sequence ID" value="GBP84778.1"/>
    <property type="molecule type" value="Genomic_DNA"/>
</dbReference>
<evidence type="ECO:0000313" key="2">
    <source>
        <dbReference type="Proteomes" id="UP000299102"/>
    </source>
</evidence>
<sequence length="92" mass="10537">MAPPDSYFSDDESRPFVALIIQWKKEKHTAIRQQLKNCPFVSQGCTDTSQSPDRPLTWTARGAGRGMCHVKEKRTPRIRFVCDYRTNGFGNC</sequence>
<comment type="caution">
    <text evidence="1">The sequence shown here is derived from an EMBL/GenBank/DDBJ whole genome shotgun (WGS) entry which is preliminary data.</text>
</comment>
<organism evidence="1 2">
    <name type="scientific">Eumeta variegata</name>
    <name type="common">Bagworm moth</name>
    <name type="synonym">Eumeta japonica</name>
    <dbReference type="NCBI Taxonomy" id="151549"/>
    <lineage>
        <taxon>Eukaryota</taxon>
        <taxon>Metazoa</taxon>
        <taxon>Ecdysozoa</taxon>
        <taxon>Arthropoda</taxon>
        <taxon>Hexapoda</taxon>
        <taxon>Insecta</taxon>
        <taxon>Pterygota</taxon>
        <taxon>Neoptera</taxon>
        <taxon>Endopterygota</taxon>
        <taxon>Lepidoptera</taxon>
        <taxon>Glossata</taxon>
        <taxon>Ditrysia</taxon>
        <taxon>Tineoidea</taxon>
        <taxon>Psychidae</taxon>
        <taxon>Oiketicinae</taxon>
        <taxon>Eumeta</taxon>
    </lineage>
</organism>
<proteinExistence type="predicted"/>
<protein>
    <submittedName>
        <fullName evidence="1">Uncharacterized protein</fullName>
    </submittedName>
</protein>